<dbReference type="GO" id="GO:0000139">
    <property type="term" value="C:Golgi membrane"/>
    <property type="evidence" value="ECO:0007669"/>
    <property type="project" value="UniProtKB-SubCell"/>
</dbReference>
<keyword evidence="7" id="KW-0472">Membrane</keyword>
<dbReference type="PANTHER" id="PTHR11062">
    <property type="entry name" value="EXOSTOSIN HEPARAN SULFATE GLYCOSYLTRANSFERASE -RELATED"/>
    <property type="match status" value="1"/>
</dbReference>
<dbReference type="Proteomes" id="UP001279734">
    <property type="component" value="Unassembled WGS sequence"/>
</dbReference>
<comment type="caution">
    <text evidence="9">The sequence shown here is derived from an EMBL/GenBank/DDBJ whole genome shotgun (WGS) entry which is preliminary data.</text>
</comment>
<dbReference type="GO" id="GO:0016757">
    <property type="term" value="F:glycosyltransferase activity"/>
    <property type="evidence" value="ECO:0007669"/>
    <property type="project" value="UniProtKB-KW"/>
</dbReference>
<protein>
    <recommendedName>
        <fullName evidence="8">Exostosin GT47 domain-containing protein</fullName>
    </recommendedName>
</protein>
<keyword evidence="3" id="KW-0808">Transferase</keyword>
<comment type="similarity">
    <text evidence="2">Belongs to the glycosyltransferase 47 family.</text>
</comment>
<keyword evidence="7" id="KW-1133">Transmembrane helix</keyword>
<evidence type="ECO:0000259" key="8">
    <source>
        <dbReference type="Pfam" id="PF03016"/>
    </source>
</evidence>
<dbReference type="Pfam" id="PF03016">
    <property type="entry name" value="Exostosin_GT47"/>
    <property type="match status" value="1"/>
</dbReference>
<evidence type="ECO:0000313" key="9">
    <source>
        <dbReference type="EMBL" id="GMH08070.1"/>
    </source>
</evidence>
<feature type="domain" description="Exostosin GT47" evidence="8">
    <location>
        <begin position="146"/>
        <end position="479"/>
    </location>
</feature>
<evidence type="ECO:0000256" key="7">
    <source>
        <dbReference type="SAM" id="Phobius"/>
    </source>
</evidence>
<feature type="transmembrane region" description="Helical" evidence="7">
    <location>
        <begin position="28"/>
        <end position="47"/>
    </location>
</feature>
<keyword evidence="4" id="KW-0735">Signal-anchor</keyword>
<organism evidence="9 10">
    <name type="scientific">Nepenthes gracilis</name>
    <name type="common">Slender pitcher plant</name>
    <dbReference type="NCBI Taxonomy" id="150966"/>
    <lineage>
        <taxon>Eukaryota</taxon>
        <taxon>Viridiplantae</taxon>
        <taxon>Streptophyta</taxon>
        <taxon>Embryophyta</taxon>
        <taxon>Tracheophyta</taxon>
        <taxon>Spermatophyta</taxon>
        <taxon>Magnoliopsida</taxon>
        <taxon>eudicotyledons</taxon>
        <taxon>Gunneridae</taxon>
        <taxon>Pentapetalae</taxon>
        <taxon>Caryophyllales</taxon>
        <taxon>Nepenthaceae</taxon>
        <taxon>Nepenthes</taxon>
    </lineage>
</organism>
<evidence type="ECO:0000313" key="10">
    <source>
        <dbReference type="Proteomes" id="UP001279734"/>
    </source>
</evidence>
<dbReference type="EMBL" id="BSYO01000008">
    <property type="protein sequence ID" value="GMH08070.1"/>
    <property type="molecule type" value="Genomic_DNA"/>
</dbReference>
<evidence type="ECO:0000256" key="1">
    <source>
        <dbReference type="ARBA" id="ARBA00004323"/>
    </source>
</evidence>
<keyword evidence="7" id="KW-0812">Transmembrane</keyword>
<proteinExistence type="inferred from homology"/>
<gene>
    <name evidence="9" type="ORF">Nepgr_009910</name>
</gene>
<evidence type="ECO:0000256" key="3">
    <source>
        <dbReference type="ARBA" id="ARBA00022676"/>
    </source>
</evidence>
<reference evidence="9" key="1">
    <citation type="submission" date="2023-05" db="EMBL/GenBank/DDBJ databases">
        <title>Nepenthes gracilis genome sequencing.</title>
        <authorList>
            <person name="Fukushima K."/>
        </authorList>
    </citation>
    <scope>NUCLEOTIDE SEQUENCE</scope>
    <source>
        <strain evidence="9">SING2019-196</strain>
    </source>
</reference>
<evidence type="ECO:0000256" key="4">
    <source>
        <dbReference type="ARBA" id="ARBA00022968"/>
    </source>
</evidence>
<evidence type="ECO:0000256" key="2">
    <source>
        <dbReference type="ARBA" id="ARBA00010271"/>
    </source>
</evidence>
<keyword evidence="3" id="KW-0328">Glycosyltransferase</keyword>
<feature type="region of interest" description="Disordered" evidence="6">
    <location>
        <begin position="61"/>
        <end position="111"/>
    </location>
</feature>
<comment type="subcellular location">
    <subcellularLocation>
        <location evidence="1">Golgi apparatus membrane</location>
        <topology evidence="1">Single-pass type II membrane protein</topology>
    </subcellularLocation>
</comment>
<sequence>MWAQRMPSIRAIGIPIEQIIKGKSRNRVWLVLSVSFLFCFSLPYYQYSSSISSNNITATSPNDYPDSDSSKPRNLNYPYSIPNHNETHNRESNISMTASPPRVNEARRNFTDVSGGTTARVNRLSSMPICMNKKNGTDLKSKEDSCWGRYIYIHDLPNRFNNELLQNCRTLGSWVNFCPYVKNNGFGPQLKDSGGVISNKSWYRTDQFMLSVIFHNRMKKYECLTQNSSTASAIYVPFYAGLEIGRYLWGFNASVRDAAGLALVRWLREKPEWKALFGRDHFFVAGRINWDMRRDDNSVDWGSKLLNLPESKNMTMLTIESSPWARNDFAIPYPTYFHPLEENEVFEWQETVRRQERRYLFTFQGAPRPNMTYSIRNDLIDQCLVSRRHCNLVNCKTKSRICNDPVHVIRNFKNSVFCLQPPGDSFTRRSTFDSILAGCIPVFFHPGSTYIQYLWHFPKNYTKYSVFIPIDKVKNGSVSIDKVLSEIPKEYVLAMREEVIRLIPRISYARSKLRGIRDAFDISVKRILEIIEATRKKTREGKDPSNDFPEQKSWKYYLSGTTGKHEWDSYFET</sequence>
<accession>A0AAD3XKU1</accession>
<keyword evidence="10" id="KW-1185">Reference proteome</keyword>
<dbReference type="InterPro" id="IPR004263">
    <property type="entry name" value="Exostosin"/>
</dbReference>
<keyword evidence="5" id="KW-0333">Golgi apparatus</keyword>
<evidence type="ECO:0000256" key="6">
    <source>
        <dbReference type="SAM" id="MobiDB-lite"/>
    </source>
</evidence>
<evidence type="ECO:0000256" key="5">
    <source>
        <dbReference type="ARBA" id="ARBA00023034"/>
    </source>
</evidence>
<name>A0AAD3XKU1_NEPGR</name>
<dbReference type="AlphaFoldDB" id="A0AAD3XKU1"/>
<dbReference type="InterPro" id="IPR040911">
    <property type="entry name" value="Exostosin_GT47"/>
</dbReference>
<dbReference type="PANTHER" id="PTHR11062:SF394">
    <property type="entry name" value="XYLOGLUCAN GALACTOSYLTRANSFERASE GT11-RELATED"/>
    <property type="match status" value="1"/>
</dbReference>